<keyword evidence="1" id="KW-0732">Signal</keyword>
<dbReference type="Proteomes" id="UP000189800">
    <property type="component" value="Unassembled WGS sequence"/>
</dbReference>
<protein>
    <submittedName>
        <fullName evidence="3">Adhesin</fullName>
    </submittedName>
</protein>
<dbReference type="Pfam" id="PF24574">
    <property type="entry name" value="Nm-ACP"/>
    <property type="match status" value="1"/>
</dbReference>
<proteinExistence type="predicted"/>
<dbReference type="CDD" id="cd21836">
    <property type="entry name" value="adhesin_CP"/>
    <property type="match status" value="1"/>
</dbReference>
<feature type="chain" id="PRO_5012391062" evidence="1">
    <location>
        <begin position="23"/>
        <end position="139"/>
    </location>
</feature>
<reference evidence="3 4" key="1">
    <citation type="submission" date="2017-02" db="EMBL/GenBank/DDBJ databases">
        <title>Draft genome sequence of Moraxella pluranimalium CCUG 54913T type strain.</title>
        <authorList>
            <person name="Salva-Serra F."/>
            <person name="Engstrom-Jakobsson H."/>
            <person name="Thorell K."/>
            <person name="Jaen-Luchoro D."/>
            <person name="Gonzales-Siles L."/>
            <person name="Karlsson R."/>
            <person name="Yazdan S."/>
            <person name="Boulund F."/>
            <person name="Johnning A."/>
            <person name="Engstrand L."/>
            <person name="Kristiansson E."/>
            <person name="Moore E."/>
        </authorList>
    </citation>
    <scope>NUCLEOTIDE SEQUENCE [LARGE SCALE GENOMIC DNA]</scope>
    <source>
        <strain evidence="3 4">CCUG 54913</strain>
    </source>
</reference>
<comment type="caution">
    <text evidence="3">The sequence shown here is derived from an EMBL/GenBank/DDBJ whole genome shotgun (WGS) entry which is preliminary data.</text>
</comment>
<dbReference type="AlphaFoldDB" id="A0A1T0CUG8"/>
<dbReference type="RefSeq" id="WP_078253204.1">
    <property type="nucleotide sequence ID" value="NZ_MUYU01000005.1"/>
</dbReference>
<feature type="domain" description="ACP-like" evidence="2">
    <location>
        <begin position="39"/>
        <end position="135"/>
    </location>
</feature>
<gene>
    <name evidence="3" type="ORF">B0680_01080</name>
</gene>
<name>A0A1T0CUG8_9GAMM</name>
<evidence type="ECO:0000256" key="1">
    <source>
        <dbReference type="SAM" id="SignalP"/>
    </source>
</evidence>
<evidence type="ECO:0000313" key="4">
    <source>
        <dbReference type="Proteomes" id="UP000189800"/>
    </source>
</evidence>
<accession>A0A1T0CUG8</accession>
<dbReference type="OrthoDB" id="5687244at2"/>
<keyword evidence="4" id="KW-1185">Reference proteome</keyword>
<evidence type="ECO:0000259" key="2">
    <source>
        <dbReference type="Pfam" id="PF24574"/>
    </source>
</evidence>
<dbReference type="InterPro" id="IPR056025">
    <property type="entry name" value="ACP_dom"/>
</dbReference>
<feature type="signal peptide" evidence="1">
    <location>
        <begin position="1"/>
        <end position="22"/>
    </location>
</feature>
<evidence type="ECO:0000313" key="3">
    <source>
        <dbReference type="EMBL" id="OOS25983.1"/>
    </source>
</evidence>
<sequence>MKTVFKFIPVIALALGSTAALANSAPHSDADQARKNTVKTRTVSYSCQGGKKVAVKYGFNKQNLPTYAQVSLNGKTRFMPINLNRSDAIGTVFGDEDNFSLSGAVDADSLTFKNVRKSSVNIQSPGSEIIYKGCTARKR</sequence>
<organism evidence="3 4">
    <name type="scientific">Moraxella pluranimalium</name>
    <dbReference type="NCBI Taxonomy" id="470453"/>
    <lineage>
        <taxon>Bacteria</taxon>
        <taxon>Pseudomonadati</taxon>
        <taxon>Pseudomonadota</taxon>
        <taxon>Gammaproteobacteria</taxon>
        <taxon>Moraxellales</taxon>
        <taxon>Moraxellaceae</taxon>
        <taxon>Moraxella</taxon>
    </lineage>
</organism>
<dbReference type="EMBL" id="MUYU01000005">
    <property type="protein sequence ID" value="OOS25983.1"/>
    <property type="molecule type" value="Genomic_DNA"/>
</dbReference>